<gene>
    <name evidence="11" type="ORF">H0484_10995</name>
</gene>
<dbReference type="PANTHER" id="PTHR35011">
    <property type="entry name" value="2,3-DIKETO-L-GULONATE TRAP TRANSPORTER SMALL PERMEASE PROTEIN YIAM"/>
    <property type="match status" value="1"/>
</dbReference>
<keyword evidence="12" id="KW-1185">Reference proteome</keyword>
<evidence type="ECO:0000256" key="1">
    <source>
        <dbReference type="ARBA" id="ARBA00004429"/>
    </source>
</evidence>
<feature type="transmembrane region" description="Helical" evidence="9">
    <location>
        <begin position="21"/>
        <end position="40"/>
    </location>
</feature>
<proteinExistence type="inferred from homology"/>
<dbReference type="InterPro" id="IPR007387">
    <property type="entry name" value="TRAP_DctQ"/>
</dbReference>
<feature type="transmembrane region" description="Helical" evidence="9">
    <location>
        <begin position="138"/>
        <end position="158"/>
    </location>
</feature>
<feature type="transmembrane region" description="Helical" evidence="9">
    <location>
        <begin position="96"/>
        <end position="118"/>
    </location>
</feature>
<comment type="subcellular location">
    <subcellularLocation>
        <location evidence="1 9">Cell inner membrane</location>
        <topology evidence="1 9">Multi-pass membrane protein</topology>
    </subcellularLocation>
</comment>
<feature type="transmembrane region" description="Helical" evidence="9">
    <location>
        <begin position="52"/>
        <end position="75"/>
    </location>
</feature>
<feature type="domain" description="Tripartite ATP-independent periplasmic transporters DctQ component" evidence="10">
    <location>
        <begin position="34"/>
        <end position="162"/>
    </location>
</feature>
<keyword evidence="7 9" id="KW-0472">Membrane</keyword>
<evidence type="ECO:0000259" key="10">
    <source>
        <dbReference type="Pfam" id="PF04290"/>
    </source>
</evidence>
<evidence type="ECO:0000313" key="12">
    <source>
        <dbReference type="Proteomes" id="UP000776983"/>
    </source>
</evidence>
<protein>
    <recommendedName>
        <fullName evidence="9">TRAP transporter small permease protein</fullName>
    </recommendedName>
</protein>
<dbReference type="InterPro" id="IPR055348">
    <property type="entry name" value="DctQ"/>
</dbReference>
<comment type="subunit">
    <text evidence="9">The complex comprises the extracytoplasmic solute receptor protein and the two transmembrane proteins.</text>
</comment>
<evidence type="ECO:0000256" key="7">
    <source>
        <dbReference type="ARBA" id="ARBA00023136"/>
    </source>
</evidence>
<keyword evidence="6 9" id="KW-1133">Transmembrane helix</keyword>
<evidence type="ECO:0000256" key="8">
    <source>
        <dbReference type="ARBA" id="ARBA00038436"/>
    </source>
</evidence>
<organism evidence="11 12">
    <name type="scientific">Mesopusillimonas faecipullorum</name>
    <dbReference type="NCBI Taxonomy" id="2755040"/>
    <lineage>
        <taxon>Bacteria</taxon>
        <taxon>Pseudomonadati</taxon>
        <taxon>Pseudomonadota</taxon>
        <taxon>Betaproteobacteria</taxon>
        <taxon>Burkholderiales</taxon>
        <taxon>Alcaligenaceae</taxon>
        <taxon>Mesopusillimonas</taxon>
    </lineage>
</organism>
<comment type="caution">
    <text evidence="11">The sequence shown here is derived from an EMBL/GenBank/DDBJ whole genome shotgun (WGS) entry which is preliminary data.</text>
</comment>
<dbReference type="Pfam" id="PF04290">
    <property type="entry name" value="DctQ"/>
    <property type="match status" value="1"/>
</dbReference>
<reference evidence="11 12" key="1">
    <citation type="submission" date="2020-07" db="EMBL/GenBank/DDBJ databases">
        <title>Pusillimonas sp. nov., isolated from poultry manure in Taiwan.</title>
        <authorList>
            <person name="Lin S.-Y."/>
            <person name="Tang Y.-S."/>
            <person name="Young C.-C."/>
        </authorList>
    </citation>
    <scope>NUCLEOTIDE SEQUENCE [LARGE SCALE GENOMIC DNA]</scope>
    <source>
        <strain evidence="11 12">CC-YST705</strain>
    </source>
</reference>
<keyword evidence="4 9" id="KW-0997">Cell inner membrane</keyword>
<sequence length="181" mass="19294">MKPPLSSTGQGSSAICRAAGLIAAFCAAVSLLSIMVLMLLDVSGRYLFNSPVPGAAEIIELAMGITVFSALPLVTARNEHIRLDYLSQALHGRVQAFTNAIVGTISTAGMGLLAWRIAEKALTLQRYGDTTPFLRIPISPIAWFITVCAAAAALIFLWHALRFWYQAIAGASHPDQEGHAS</sequence>
<evidence type="ECO:0000256" key="5">
    <source>
        <dbReference type="ARBA" id="ARBA00022692"/>
    </source>
</evidence>
<keyword evidence="2 9" id="KW-0813">Transport</keyword>
<evidence type="ECO:0000313" key="11">
    <source>
        <dbReference type="EMBL" id="MCB5364274.1"/>
    </source>
</evidence>
<comment type="function">
    <text evidence="9">Part of the tripartite ATP-independent periplasmic (TRAP) transport system.</text>
</comment>
<keyword evidence="3" id="KW-1003">Cell membrane</keyword>
<evidence type="ECO:0000256" key="2">
    <source>
        <dbReference type="ARBA" id="ARBA00022448"/>
    </source>
</evidence>
<dbReference type="Proteomes" id="UP000776983">
    <property type="component" value="Unassembled WGS sequence"/>
</dbReference>
<dbReference type="PANTHER" id="PTHR35011:SF2">
    <property type="entry name" value="2,3-DIKETO-L-GULONATE TRAP TRANSPORTER SMALL PERMEASE PROTEIN YIAM"/>
    <property type="match status" value="1"/>
</dbReference>
<keyword evidence="5 9" id="KW-0812">Transmembrane</keyword>
<dbReference type="RefSeq" id="WP_226954692.1">
    <property type="nucleotide sequence ID" value="NZ_JACDXW010000005.1"/>
</dbReference>
<evidence type="ECO:0000256" key="4">
    <source>
        <dbReference type="ARBA" id="ARBA00022519"/>
    </source>
</evidence>
<name>A0ABS8CE14_9BURK</name>
<accession>A0ABS8CE14</accession>
<comment type="similarity">
    <text evidence="8 9">Belongs to the TRAP transporter small permease family.</text>
</comment>
<dbReference type="EMBL" id="JACDXW010000005">
    <property type="protein sequence ID" value="MCB5364274.1"/>
    <property type="molecule type" value="Genomic_DNA"/>
</dbReference>
<evidence type="ECO:0000256" key="9">
    <source>
        <dbReference type="RuleBase" id="RU369079"/>
    </source>
</evidence>
<evidence type="ECO:0000256" key="3">
    <source>
        <dbReference type="ARBA" id="ARBA00022475"/>
    </source>
</evidence>
<evidence type="ECO:0000256" key="6">
    <source>
        <dbReference type="ARBA" id="ARBA00022989"/>
    </source>
</evidence>